<organism evidence="2 3">
    <name type="scientific">Paenibacillus rigui</name>
    <dbReference type="NCBI Taxonomy" id="554312"/>
    <lineage>
        <taxon>Bacteria</taxon>
        <taxon>Bacillati</taxon>
        <taxon>Bacillota</taxon>
        <taxon>Bacilli</taxon>
        <taxon>Bacillales</taxon>
        <taxon>Paenibacillaceae</taxon>
        <taxon>Paenibacillus</taxon>
    </lineage>
</organism>
<keyword evidence="1" id="KW-0378">Hydrolase</keyword>
<dbReference type="InterPro" id="IPR029018">
    <property type="entry name" value="Hex-like_dom2"/>
</dbReference>
<dbReference type="Pfam" id="PF15979">
    <property type="entry name" value="Glyco_hydro_115"/>
    <property type="match status" value="1"/>
</dbReference>
<dbReference type="InterPro" id="IPR031924">
    <property type="entry name" value="GH115"/>
</dbReference>
<dbReference type="Proteomes" id="UP000215509">
    <property type="component" value="Unassembled WGS sequence"/>
</dbReference>
<evidence type="ECO:0008006" key="4">
    <source>
        <dbReference type="Google" id="ProtNLM"/>
    </source>
</evidence>
<evidence type="ECO:0000256" key="1">
    <source>
        <dbReference type="ARBA" id="ARBA00022801"/>
    </source>
</evidence>
<evidence type="ECO:0000313" key="3">
    <source>
        <dbReference type="Proteomes" id="UP000215509"/>
    </source>
</evidence>
<dbReference type="EMBL" id="NMQW01000049">
    <property type="protein sequence ID" value="OXM83351.1"/>
    <property type="molecule type" value="Genomic_DNA"/>
</dbReference>
<dbReference type="OrthoDB" id="8727830at2"/>
<proteinExistence type="predicted"/>
<dbReference type="Gene3D" id="3.30.379.10">
    <property type="entry name" value="Chitobiase/beta-hexosaminidase domain 2-like"/>
    <property type="match status" value="1"/>
</dbReference>
<dbReference type="PANTHER" id="PTHR37842">
    <property type="match status" value="1"/>
</dbReference>
<reference evidence="2 3" key="1">
    <citation type="submission" date="2017-07" db="EMBL/GenBank/DDBJ databases">
        <title>Genome sequencing and assembly of Paenibacillus rigui.</title>
        <authorList>
            <person name="Mayilraj S."/>
        </authorList>
    </citation>
    <scope>NUCLEOTIDE SEQUENCE [LARGE SCALE GENOMIC DNA]</scope>
    <source>
        <strain evidence="2 3">JCM 16352</strain>
    </source>
</reference>
<accession>A0A229UJ19</accession>
<protein>
    <recommendedName>
        <fullName evidence="4">Glycosyl hydrolase family 115</fullName>
    </recommendedName>
</protein>
<evidence type="ECO:0000313" key="2">
    <source>
        <dbReference type="EMBL" id="OXM83351.1"/>
    </source>
</evidence>
<keyword evidence="3" id="KW-1185">Reference proteome</keyword>
<dbReference type="GO" id="GO:0005975">
    <property type="term" value="P:carbohydrate metabolic process"/>
    <property type="evidence" value="ECO:0007669"/>
    <property type="project" value="UniProtKB-ARBA"/>
</dbReference>
<name>A0A229UJ19_9BACL</name>
<dbReference type="InterPro" id="IPR042301">
    <property type="entry name" value="GH115_sf"/>
</dbReference>
<gene>
    <name evidence="2" type="ORF">CF651_26645</name>
</gene>
<comment type="caution">
    <text evidence="2">The sequence shown here is derived from an EMBL/GenBank/DDBJ whole genome shotgun (WGS) entry which is preliminary data.</text>
</comment>
<sequence length="688" mass="78905">MAGRIRIAVQGKVTSAIGHGLRMLIRDLHTVLGEMPEMGSHPTGWAQIVIRYVLPEDGCPDEPEAFGFRFKESASGPCMEIIGRDELALVYGMLYFTERYLGVQPFWFWADQCLPQQKRIEIACESYDSLPSKVRFRGWFVNDEVCLIGWKEPYPPTREVWLHVFEALLRCRGNMVIPGTDLPKTGVHFEVAEEMGLWITHHHAEPLGAEMFLRAYPGKNASYKEAPELFERLWTKAIEKQKDKKILWVLSFRGQGDKPFWENDPSFDTPEKRGAMISRVIRKQYDMIGAAVKEPVYCAALYGEIAELYKEGYVELPDDVIKVWADNGYGRMVSRRHGNLNLRIPSLPAEEDTGKHGIYYHVTFHDLQASNHLTMFPGSAAFIRQEVEGAFAAGADQYLLLNCGNIRPHVYMLDLLRVLWNEGKVDAEAHLEQFVSSYYTSGLKELAGLYRSYTEAAVAYGPNPDDLAGDEYYHHPARRIIGHWLQGQGAVADERLLWATGECSFLEQVRSFEQRCSEGLAQWTAWLDRCDKVIAGLAEEDKQRAADHLRFHGALHRSGCEGFLWLCRAYAAYAEGRYPQAFVCASLSMRGYEEGLHVLRAAEHGKWNRFYSADWLTNIESTVRNVDTVRRFLRMHGDSPEFFLWYKEFLMPETEKHIYLENTHRNPLSDDELAERLHAHFEQNGQLL</sequence>
<dbReference type="GO" id="GO:0016787">
    <property type="term" value="F:hydrolase activity"/>
    <property type="evidence" value="ECO:0007669"/>
    <property type="project" value="UniProtKB-KW"/>
</dbReference>
<dbReference type="Gene3D" id="3.20.20.520">
    <property type="entry name" value="Glycosyl hydrolase family 115"/>
    <property type="match status" value="1"/>
</dbReference>
<dbReference type="PANTHER" id="PTHR37842:SF2">
    <property type="entry name" value="GYLCOSYL HYDROLASE 115 C-TERMINAL DOMAIN-CONTAINING PROTEIN"/>
    <property type="match status" value="1"/>
</dbReference>
<dbReference type="AlphaFoldDB" id="A0A229UJ19"/>